<feature type="transmembrane region" description="Helical" evidence="12">
    <location>
        <begin position="97"/>
        <end position="120"/>
    </location>
</feature>
<dbReference type="SUPFAM" id="SSF47384">
    <property type="entry name" value="Homodimeric domain of signal transducing histidine kinase"/>
    <property type="match status" value="1"/>
</dbReference>
<organism evidence="15 16">
    <name type="scientific">Streptodolium elevatio</name>
    <dbReference type="NCBI Taxonomy" id="3157996"/>
    <lineage>
        <taxon>Bacteria</taxon>
        <taxon>Bacillati</taxon>
        <taxon>Actinomycetota</taxon>
        <taxon>Actinomycetes</taxon>
        <taxon>Kitasatosporales</taxon>
        <taxon>Streptomycetaceae</taxon>
        <taxon>Streptodolium</taxon>
    </lineage>
</organism>
<evidence type="ECO:0000256" key="7">
    <source>
        <dbReference type="ARBA" id="ARBA00022777"/>
    </source>
</evidence>
<evidence type="ECO:0000313" key="15">
    <source>
        <dbReference type="EMBL" id="MEU8138937.1"/>
    </source>
</evidence>
<proteinExistence type="predicted"/>
<keyword evidence="7 15" id="KW-0418">Kinase</keyword>
<dbReference type="CDD" id="cd06225">
    <property type="entry name" value="HAMP"/>
    <property type="match status" value="1"/>
</dbReference>
<evidence type="ECO:0000256" key="5">
    <source>
        <dbReference type="ARBA" id="ARBA00022679"/>
    </source>
</evidence>
<dbReference type="Proteomes" id="UP001551482">
    <property type="component" value="Unassembled WGS sequence"/>
</dbReference>
<evidence type="ECO:0000256" key="4">
    <source>
        <dbReference type="ARBA" id="ARBA00022553"/>
    </source>
</evidence>
<dbReference type="Pfam" id="PF00512">
    <property type="entry name" value="HisKA"/>
    <property type="match status" value="1"/>
</dbReference>
<dbReference type="Gene3D" id="3.30.565.10">
    <property type="entry name" value="Histidine kinase-like ATPase, C-terminal domain"/>
    <property type="match status" value="1"/>
</dbReference>
<accession>A0ABV3DUM1</accession>
<dbReference type="PROSITE" id="PS50885">
    <property type="entry name" value="HAMP"/>
    <property type="match status" value="1"/>
</dbReference>
<evidence type="ECO:0000256" key="6">
    <source>
        <dbReference type="ARBA" id="ARBA00022692"/>
    </source>
</evidence>
<evidence type="ECO:0000256" key="8">
    <source>
        <dbReference type="ARBA" id="ARBA00022989"/>
    </source>
</evidence>
<reference evidence="15 16" key="1">
    <citation type="submission" date="2024-06" db="EMBL/GenBank/DDBJ databases">
        <title>The Natural Products Discovery Center: Release of the First 8490 Sequenced Strains for Exploring Actinobacteria Biosynthetic Diversity.</title>
        <authorList>
            <person name="Kalkreuter E."/>
            <person name="Kautsar S.A."/>
            <person name="Yang D."/>
            <person name="Bader C.D."/>
            <person name="Teijaro C.N."/>
            <person name="Fluegel L."/>
            <person name="Davis C.M."/>
            <person name="Simpson J.R."/>
            <person name="Lauterbach L."/>
            <person name="Steele A.D."/>
            <person name="Gui C."/>
            <person name="Meng S."/>
            <person name="Li G."/>
            <person name="Viehrig K."/>
            <person name="Ye F."/>
            <person name="Su P."/>
            <person name="Kiefer A.F."/>
            <person name="Nichols A."/>
            <person name="Cepeda A.J."/>
            <person name="Yan W."/>
            <person name="Fan B."/>
            <person name="Jiang Y."/>
            <person name="Adhikari A."/>
            <person name="Zheng C.-J."/>
            <person name="Schuster L."/>
            <person name="Cowan T.M."/>
            <person name="Smanski M.J."/>
            <person name="Chevrette M.G."/>
            <person name="De Carvalho L.P.S."/>
            <person name="Shen B."/>
        </authorList>
    </citation>
    <scope>NUCLEOTIDE SEQUENCE [LARGE SCALE GENOMIC DNA]</scope>
    <source>
        <strain evidence="15 16">NPDC048946</strain>
    </source>
</reference>
<evidence type="ECO:0000259" key="14">
    <source>
        <dbReference type="PROSITE" id="PS50885"/>
    </source>
</evidence>
<keyword evidence="5" id="KW-0808">Transferase</keyword>
<feature type="domain" description="Histidine kinase" evidence="13">
    <location>
        <begin position="187"/>
        <end position="401"/>
    </location>
</feature>
<dbReference type="EC" id="2.7.13.3" evidence="3"/>
<sequence>MKLTLRARLTVMYGGMFLVAGIVLLGLTYALFHKQLDRPQLVKVATDTPAAALRDEALVQRQVFAVGGDGELYAGEAARQEMQEYKDHLRDAATTSMITQGGVALAIVGGLAAGFGWLIAGRVLRPLHRVTDTARRIAAAPAANRGLRERIALSGPDDEVKELAETFDRMVERLDRSFDGQRRFVANASHELRTPLTLGRALVEVAMHKRTASDDVRQLGARLLEISTRHERLISGLLALADAENELTERAPVDLADIVGHVVTQSASAAAHAGVTVDEHPGESTVVGDALLLERLVHNLVENSIRHNIADGWVTITSRTLSDGRAQIEVANSGDHIEPGDVPALFEPFRRAGRHRPADAGGAGLGLSIVQAVTRAHGGDVTAHPRPDGGLTVTATFPGVTWGRPACEHPRTTTSAPDRPGAFIGPPTR</sequence>
<comment type="subcellular location">
    <subcellularLocation>
        <location evidence="2">Cell membrane</location>
    </subcellularLocation>
</comment>
<evidence type="ECO:0000256" key="1">
    <source>
        <dbReference type="ARBA" id="ARBA00000085"/>
    </source>
</evidence>
<dbReference type="SUPFAM" id="SSF55874">
    <property type="entry name" value="ATPase domain of HSP90 chaperone/DNA topoisomerase II/histidine kinase"/>
    <property type="match status" value="1"/>
</dbReference>
<dbReference type="InterPro" id="IPR005467">
    <property type="entry name" value="His_kinase_dom"/>
</dbReference>
<dbReference type="PANTHER" id="PTHR45436">
    <property type="entry name" value="SENSOR HISTIDINE KINASE YKOH"/>
    <property type="match status" value="1"/>
</dbReference>
<dbReference type="SMART" id="SM00387">
    <property type="entry name" value="HATPase_c"/>
    <property type="match status" value="1"/>
</dbReference>
<feature type="region of interest" description="Disordered" evidence="11">
    <location>
        <begin position="406"/>
        <end position="429"/>
    </location>
</feature>
<keyword evidence="9" id="KW-0902">Two-component regulatory system</keyword>
<evidence type="ECO:0000256" key="10">
    <source>
        <dbReference type="ARBA" id="ARBA00023136"/>
    </source>
</evidence>
<evidence type="ECO:0000256" key="12">
    <source>
        <dbReference type="SAM" id="Phobius"/>
    </source>
</evidence>
<dbReference type="InterPro" id="IPR050428">
    <property type="entry name" value="TCS_sensor_his_kinase"/>
</dbReference>
<comment type="caution">
    <text evidence="15">The sequence shown here is derived from an EMBL/GenBank/DDBJ whole genome shotgun (WGS) entry which is preliminary data.</text>
</comment>
<dbReference type="PRINTS" id="PR00344">
    <property type="entry name" value="BCTRLSENSOR"/>
</dbReference>
<feature type="domain" description="HAMP" evidence="14">
    <location>
        <begin position="121"/>
        <end position="179"/>
    </location>
</feature>
<dbReference type="Pfam" id="PF00672">
    <property type="entry name" value="HAMP"/>
    <property type="match status" value="1"/>
</dbReference>
<dbReference type="InterPro" id="IPR036097">
    <property type="entry name" value="HisK_dim/P_sf"/>
</dbReference>
<keyword evidence="10 12" id="KW-0472">Membrane</keyword>
<comment type="catalytic activity">
    <reaction evidence="1">
        <text>ATP + protein L-histidine = ADP + protein N-phospho-L-histidine.</text>
        <dbReference type="EC" id="2.7.13.3"/>
    </reaction>
</comment>
<evidence type="ECO:0000256" key="9">
    <source>
        <dbReference type="ARBA" id="ARBA00023012"/>
    </source>
</evidence>
<dbReference type="Pfam" id="PF02518">
    <property type="entry name" value="HATPase_c"/>
    <property type="match status" value="1"/>
</dbReference>
<evidence type="ECO:0000313" key="16">
    <source>
        <dbReference type="Proteomes" id="UP001551482"/>
    </source>
</evidence>
<dbReference type="SUPFAM" id="SSF158472">
    <property type="entry name" value="HAMP domain-like"/>
    <property type="match status" value="1"/>
</dbReference>
<evidence type="ECO:0000256" key="3">
    <source>
        <dbReference type="ARBA" id="ARBA00012438"/>
    </source>
</evidence>
<dbReference type="PROSITE" id="PS50109">
    <property type="entry name" value="HIS_KIN"/>
    <property type="match status" value="1"/>
</dbReference>
<dbReference type="InterPro" id="IPR003594">
    <property type="entry name" value="HATPase_dom"/>
</dbReference>
<dbReference type="SMART" id="SM00304">
    <property type="entry name" value="HAMP"/>
    <property type="match status" value="1"/>
</dbReference>
<keyword evidence="4" id="KW-0597">Phosphoprotein</keyword>
<protein>
    <recommendedName>
        <fullName evidence="3">histidine kinase</fullName>
        <ecNumber evidence="3">2.7.13.3</ecNumber>
    </recommendedName>
</protein>
<evidence type="ECO:0000256" key="11">
    <source>
        <dbReference type="SAM" id="MobiDB-lite"/>
    </source>
</evidence>
<dbReference type="GO" id="GO:0016301">
    <property type="term" value="F:kinase activity"/>
    <property type="evidence" value="ECO:0007669"/>
    <property type="project" value="UniProtKB-KW"/>
</dbReference>
<dbReference type="InterPro" id="IPR003661">
    <property type="entry name" value="HisK_dim/P_dom"/>
</dbReference>
<dbReference type="PANTHER" id="PTHR45436:SF5">
    <property type="entry name" value="SENSOR HISTIDINE KINASE TRCS"/>
    <property type="match status" value="1"/>
</dbReference>
<dbReference type="InterPro" id="IPR004358">
    <property type="entry name" value="Sig_transdc_His_kin-like_C"/>
</dbReference>
<dbReference type="Gene3D" id="6.10.340.10">
    <property type="match status" value="1"/>
</dbReference>
<dbReference type="Gene3D" id="1.10.287.130">
    <property type="match status" value="1"/>
</dbReference>
<gene>
    <name evidence="15" type="ORF">AB0C36_36230</name>
</gene>
<keyword evidence="16" id="KW-1185">Reference proteome</keyword>
<dbReference type="RefSeq" id="WP_358362717.1">
    <property type="nucleotide sequence ID" value="NZ_JBEZFP010000146.1"/>
</dbReference>
<dbReference type="CDD" id="cd00082">
    <property type="entry name" value="HisKA"/>
    <property type="match status" value="1"/>
</dbReference>
<evidence type="ECO:0000256" key="2">
    <source>
        <dbReference type="ARBA" id="ARBA00004236"/>
    </source>
</evidence>
<dbReference type="SMART" id="SM00388">
    <property type="entry name" value="HisKA"/>
    <property type="match status" value="1"/>
</dbReference>
<keyword evidence="8 12" id="KW-1133">Transmembrane helix</keyword>
<dbReference type="InterPro" id="IPR003660">
    <property type="entry name" value="HAMP_dom"/>
</dbReference>
<feature type="transmembrane region" description="Helical" evidence="12">
    <location>
        <begin position="12"/>
        <end position="32"/>
    </location>
</feature>
<evidence type="ECO:0000259" key="13">
    <source>
        <dbReference type="PROSITE" id="PS50109"/>
    </source>
</evidence>
<dbReference type="CDD" id="cd00075">
    <property type="entry name" value="HATPase"/>
    <property type="match status" value="1"/>
</dbReference>
<dbReference type="EMBL" id="JBEZFP010000146">
    <property type="protein sequence ID" value="MEU8138937.1"/>
    <property type="molecule type" value="Genomic_DNA"/>
</dbReference>
<keyword evidence="6 12" id="KW-0812">Transmembrane</keyword>
<name>A0ABV3DUM1_9ACTN</name>
<dbReference type="InterPro" id="IPR036890">
    <property type="entry name" value="HATPase_C_sf"/>
</dbReference>